<dbReference type="Proteomes" id="UP000005695">
    <property type="component" value="Unassembled WGS sequence"/>
</dbReference>
<accession>Q1K1P4</accession>
<evidence type="ECO:0000256" key="4">
    <source>
        <dbReference type="PROSITE-ProRule" id="PRU00284"/>
    </source>
</evidence>
<organism evidence="10 11">
    <name type="scientific">Desulfuromonas acetoxidans (strain DSM 684 / 11070)</name>
    <dbReference type="NCBI Taxonomy" id="281689"/>
    <lineage>
        <taxon>Bacteria</taxon>
        <taxon>Pseudomonadati</taxon>
        <taxon>Thermodesulfobacteriota</taxon>
        <taxon>Desulfuromonadia</taxon>
        <taxon>Desulfuromonadales</taxon>
        <taxon>Desulfuromonadaceae</taxon>
        <taxon>Desulfuromonas</taxon>
    </lineage>
</organism>
<name>Q1K1P4_DESA6</name>
<keyword evidence="7" id="KW-1133">Transmembrane helix</keyword>
<keyword evidence="5" id="KW-0175">Coiled coil</keyword>
<feature type="region of interest" description="Disordered" evidence="6">
    <location>
        <begin position="495"/>
        <end position="556"/>
    </location>
</feature>
<comment type="caution">
    <text evidence="10">The sequence shown here is derived from an EMBL/GenBank/DDBJ whole genome shotgun (WGS) entry which is preliminary data.</text>
</comment>
<proteinExistence type="inferred from homology"/>
<keyword evidence="7" id="KW-0812">Transmembrane</keyword>
<evidence type="ECO:0000256" key="6">
    <source>
        <dbReference type="SAM" id="MobiDB-lite"/>
    </source>
</evidence>
<sequence>MFRKLKIDTKLLLLIGLLLLLLAISVVISISGLSTTVHNGEEMAAGNRLRGELLAREVDHLNWSKQVSLFLTDPHVDELTVQLDHTQCALGKWLYGSGRQEAEALVPGLKEDLKKIELPHQHLHESAQKIKQVYKTADAQLPQFLTAKEMDHVSWVNKVQQAIITGDKDLNVQFDPTQCGFGKFLYGQKAEETRRDHPEIGELLEALKEPHQQLHHSGKAIAELLRQGNKQRAITLFNDEITPTLYQTRVLLRQAGKLAADALSGQKQAQLIFSKETQQHLVDVQKLMHDMDKVVQANIMSDTVMISTAVMTRKEIIAIGVIALILGLSLGYFISRSITKPLHRAFSVVEKYGKGDTSDQDLPLGDAINCSDMFNCGQKDCPSYGKEGHCWVETGSFGANPVCKHLTDGTHQDCRECKAYQAKDEITELGSVLIGMAHSLQSRSELAEAIAEGDLTQEVSISSPNDKLGHALKTMLEGLREMVGGIQTAGEQIAAGSGEVSDASQALSQGATESASSLEEVTASMNEMSGKVKDSAEHANAASQLASDAQKSAENGDTQMDEMVSAMGAINESSQNISKIIKVIDEIAFQTNLLALNAAVEAARAGQHGKGFAVVAEEVRNLAARSAKAAKETAEMIEGSTSLTERGSQIAQQTSEALKEIMSGTTKVSTLLEEIAIASNEQAQGIEQVTVGLSQIDKVTQQNTATAEESAAAAEELSSQAAQMREMLKKFKVSENSGPRPPMLTM</sequence>
<reference evidence="10" key="1">
    <citation type="submission" date="2006-05" db="EMBL/GenBank/DDBJ databases">
        <title>Annotation of the draft genome assembly of Desulfuromonas acetoxidans DSM 684.</title>
        <authorList>
            <consortium name="US DOE Joint Genome Institute (JGI-ORNL)"/>
            <person name="Larimer F."/>
            <person name="Land M."/>
            <person name="Hauser L."/>
        </authorList>
    </citation>
    <scope>NUCLEOTIDE SEQUENCE [LARGE SCALE GENOMIC DNA]</scope>
    <source>
        <strain evidence="10">DSM 684</strain>
    </source>
</reference>
<dbReference type="GO" id="GO:0006935">
    <property type="term" value="P:chemotaxis"/>
    <property type="evidence" value="ECO:0007669"/>
    <property type="project" value="UniProtKB-KW"/>
</dbReference>
<dbReference type="SUPFAM" id="SSF58104">
    <property type="entry name" value="Methyl-accepting chemotaxis protein (MCP) signaling domain"/>
    <property type="match status" value="1"/>
</dbReference>
<dbReference type="CDD" id="cd06225">
    <property type="entry name" value="HAMP"/>
    <property type="match status" value="1"/>
</dbReference>
<dbReference type="CDD" id="cd11386">
    <property type="entry name" value="MCP_signal"/>
    <property type="match status" value="1"/>
</dbReference>
<dbReference type="PANTHER" id="PTHR43531">
    <property type="entry name" value="PROTEIN ICFG"/>
    <property type="match status" value="1"/>
</dbReference>
<dbReference type="OrthoDB" id="9765170at2"/>
<keyword evidence="4" id="KW-0807">Transducer</keyword>
<gene>
    <name evidence="10" type="ORF">Dace_1808</name>
</gene>
<dbReference type="InterPro" id="IPR004089">
    <property type="entry name" value="MCPsignal_dom"/>
</dbReference>
<evidence type="ECO:0000256" key="2">
    <source>
        <dbReference type="ARBA" id="ARBA00022500"/>
    </source>
</evidence>
<evidence type="ECO:0000256" key="7">
    <source>
        <dbReference type="SAM" id="Phobius"/>
    </source>
</evidence>
<protein>
    <submittedName>
        <fullName evidence="10">Methyl-accepting chemotaxis sensory transducer</fullName>
    </submittedName>
</protein>
<evidence type="ECO:0000256" key="3">
    <source>
        <dbReference type="ARBA" id="ARBA00029447"/>
    </source>
</evidence>
<dbReference type="InterPro" id="IPR003660">
    <property type="entry name" value="HAMP_dom"/>
</dbReference>
<dbReference type="InterPro" id="IPR051310">
    <property type="entry name" value="MCP_chemotaxis"/>
</dbReference>
<feature type="compositionally biased region" description="Polar residues" evidence="6">
    <location>
        <begin position="502"/>
        <end position="527"/>
    </location>
</feature>
<comment type="subcellular location">
    <subcellularLocation>
        <location evidence="1">Membrane</location>
    </subcellularLocation>
</comment>
<feature type="transmembrane region" description="Helical" evidence="7">
    <location>
        <begin position="316"/>
        <end position="334"/>
    </location>
</feature>
<dbReference type="Gene3D" id="1.10.287.950">
    <property type="entry name" value="Methyl-accepting chemotaxis protein"/>
    <property type="match status" value="1"/>
</dbReference>
<evidence type="ECO:0000313" key="10">
    <source>
        <dbReference type="EMBL" id="EAT16344.1"/>
    </source>
</evidence>
<dbReference type="SMART" id="SM00283">
    <property type="entry name" value="MA"/>
    <property type="match status" value="1"/>
</dbReference>
<dbReference type="EMBL" id="AAEW02000005">
    <property type="protein sequence ID" value="EAT16344.1"/>
    <property type="molecule type" value="Genomic_DNA"/>
</dbReference>
<evidence type="ECO:0000259" key="8">
    <source>
        <dbReference type="PROSITE" id="PS50111"/>
    </source>
</evidence>
<dbReference type="InterPro" id="IPR025991">
    <property type="entry name" value="Chemoreceptor_zinc-bind_dom"/>
</dbReference>
<keyword evidence="2" id="KW-0145">Chemotaxis</keyword>
<feature type="compositionally biased region" description="Polar residues" evidence="6">
    <location>
        <begin position="541"/>
        <end position="556"/>
    </location>
</feature>
<dbReference type="GO" id="GO:0004888">
    <property type="term" value="F:transmembrane signaling receptor activity"/>
    <property type="evidence" value="ECO:0007669"/>
    <property type="project" value="TreeGrafter"/>
</dbReference>
<evidence type="ECO:0000259" key="9">
    <source>
        <dbReference type="PROSITE" id="PS50885"/>
    </source>
</evidence>
<keyword evidence="11" id="KW-1185">Reference proteome</keyword>
<dbReference type="FunFam" id="1.10.287.950:FF:000001">
    <property type="entry name" value="Methyl-accepting chemotaxis sensory transducer"/>
    <property type="match status" value="1"/>
</dbReference>
<dbReference type="Gene3D" id="6.10.340.10">
    <property type="match status" value="1"/>
</dbReference>
<dbReference type="AlphaFoldDB" id="Q1K1P4"/>
<comment type="similarity">
    <text evidence="3">Belongs to the methyl-accepting chemotaxis (MCP) protein family.</text>
</comment>
<evidence type="ECO:0000313" key="11">
    <source>
        <dbReference type="Proteomes" id="UP000005695"/>
    </source>
</evidence>
<dbReference type="PANTHER" id="PTHR43531:SF11">
    <property type="entry name" value="METHYL-ACCEPTING CHEMOTAXIS PROTEIN 3"/>
    <property type="match status" value="1"/>
</dbReference>
<evidence type="ECO:0000256" key="5">
    <source>
        <dbReference type="SAM" id="Coils"/>
    </source>
</evidence>
<reference evidence="10" key="2">
    <citation type="submission" date="2006-05" db="EMBL/GenBank/DDBJ databases">
        <title>Sequencing of the draft genome and assembly of Desulfuromonas acetoxidans DSM 684.</title>
        <authorList>
            <consortium name="US DOE Joint Genome Institute (JGI-PGF)"/>
            <person name="Copeland A."/>
            <person name="Lucas S."/>
            <person name="Lapidus A."/>
            <person name="Barry K."/>
            <person name="Detter J.C."/>
            <person name="Glavina del Rio T."/>
            <person name="Hammon N."/>
            <person name="Israni S."/>
            <person name="Dalin E."/>
            <person name="Tice H."/>
            <person name="Bruce D."/>
            <person name="Pitluck S."/>
            <person name="Richardson P."/>
        </authorList>
    </citation>
    <scope>NUCLEOTIDE SEQUENCE [LARGE SCALE GENOMIC DNA]</scope>
    <source>
        <strain evidence="10">DSM 684</strain>
    </source>
</reference>
<dbReference type="Gene3D" id="1.20.120.30">
    <property type="entry name" value="Aspartate receptor, ligand-binding domain"/>
    <property type="match status" value="1"/>
</dbReference>
<dbReference type="GO" id="GO:0007165">
    <property type="term" value="P:signal transduction"/>
    <property type="evidence" value="ECO:0007669"/>
    <property type="project" value="UniProtKB-KW"/>
</dbReference>
<dbReference type="PROSITE" id="PS50885">
    <property type="entry name" value="HAMP"/>
    <property type="match status" value="1"/>
</dbReference>
<dbReference type="Pfam" id="PF00015">
    <property type="entry name" value="MCPsignal"/>
    <property type="match status" value="1"/>
</dbReference>
<keyword evidence="7" id="KW-0472">Membrane</keyword>
<feature type="domain" description="HAMP" evidence="9">
    <location>
        <begin position="444"/>
        <end position="484"/>
    </location>
</feature>
<feature type="coiled-coil region" evidence="5">
    <location>
        <begin position="707"/>
        <end position="734"/>
    </location>
</feature>
<dbReference type="PROSITE" id="PS50111">
    <property type="entry name" value="CHEMOTAXIS_TRANSDUC_2"/>
    <property type="match status" value="1"/>
</dbReference>
<dbReference type="RefSeq" id="WP_005998922.1">
    <property type="nucleotide sequence ID" value="NZ_AAEW02000005.1"/>
</dbReference>
<feature type="domain" description="Methyl-accepting transducer" evidence="8">
    <location>
        <begin position="489"/>
        <end position="718"/>
    </location>
</feature>
<evidence type="ECO:0000256" key="1">
    <source>
        <dbReference type="ARBA" id="ARBA00004370"/>
    </source>
</evidence>
<dbReference type="GO" id="GO:0005886">
    <property type="term" value="C:plasma membrane"/>
    <property type="evidence" value="ECO:0007669"/>
    <property type="project" value="TreeGrafter"/>
</dbReference>
<dbReference type="Pfam" id="PF13682">
    <property type="entry name" value="CZB"/>
    <property type="match status" value="2"/>
</dbReference>